<keyword evidence="3 6" id="KW-0812">Transmembrane</keyword>
<comment type="caution">
    <text evidence="8">The sequence shown here is derived from an EMBL/GenBank/DDBJ whole genome shotgun (WGS) entry which is preliminary data.</text>
</comment>
<dbReference type="PANTHER" id="PTHR34697:SF2">
    <property type="entry name" value="PHOSPHATIDYLGLYCEROL LYSYLTRANSFERASE"/>
    <property type="match status" value="1"/>
</dbReference>
<feature type="transmembrane region" description="Helical" evidence="6">
    <location>
        <begin position="339"/>
        <end position="363"/>
    </location>
</feature>
<evidence type="ECO:0000256" key="5">
    <source>
        <dbReference type="ARBA" id="ARBA00023136"/>
    </source>
</evidence>
<feature type="transmembrane region" description="Helical" evidence="6">
    <location>
        <begin position="25"/>
        <end position="42"/>
    </location>
</feature>
<keyword evidence="8" id="KW-0808">Transferase</keyword>
<feature type="transmembrane region" description="Helical" evidence="6">
    <location>
        <begin position="62"/>
        <end position="83"/>
    </location>
</feature>
<protein>
    <submittedName>
        <fullName evidence="8">Phosphatidylglycerol lysyltransferase</fullName>
        <ecNumber evidence="8">2.3.2.3</ecNumber>
    </submittedName>
</protein>
<organism evidence="8 9">
    <name type="scientific">Amorphus orientalis</name>
    <dbReference type="NCBI Taxonomy" id="649198"/>
    <lineage>
        <taxon>Bacteria</taxon>
        <taxon>Pseudomonadati</taxon>
        <taxon>Pseudomonadota</taxon>
        <taxon>Alphaproteobacteria</taxon>
        <taxon>Hyphomicrobiales</taxon>
        <taxon>Amorphaceae</taxon>
        <taxon>Amorphus</taxon>
    </lineage>
</organism>
<dbReference type="InterPro" id="IPR051211">
    <property type="entry name" value="PG_lysyltransferase"/>
</dbReference>
<feature type="transmembrane region" description="Helical" evidence="6">
    <location>
        <begin position="247"/>
        <end position="265"/>
    </location>
</feature>
<dbReference type="GO" id="GO:0055091">
    <property type="term" value="P:phospholipid homeostasis"/>
    <property type="evidence" value="ECO:0007669"/>
    <property type="project" value="TreeGrafter"/>
</dbReference>
<gene>
    <name evidence="8" type="ORF">J2S73_002545</name>
</gene>
<feature type="transmembrane region" description="Helical" evidence="6">
    <location>
        <begin position="414"/>
        <end position="445"/>
    </location>
</feature>
<dbReference type="Pfam" id="PF09924">
    <property type="entry name" value="LPG_synthase_C"/>
    <property type="match status" value="1"/>
</dbReference>
<evidence type="ECO:0000256" key="2">
    <source>
        <dbReference type="ARBA" id="ARBA00022475"/>
    </source>
</evidence>
<comment type="subcellular location">
    <subcellularLocation>
        <location evidence="1">Cell membrane</location>
        <topology evidence="1">Multi-pass membrane protein</topology>
    </subcellularLocation>
</comment>
<reference evidence="8" key="1">
    <citation type="submission" date="2023-07" db="EMBL/GenBank/DDBJ databases">
        <title>Genomic Encyclopedia of Type Strains, Phase IV (KMG-IV): sequencing the most valuable type-strain genomes for metagenomic binning, comparative biology and taxonomic classification.</title>
        <authorList>
            <person name="Goeker M."/>
        </authorList>
    </citation>
    <scope>NUCLEOTIDE SEQUENCE</scope>
    <source>
        <strain evidence="8">DSM 21202</strain>
    </source>
</reference>
<feature type="domain" description="Phosphatidylglycerol lysyltransferase C-terminal" evidence="7">
    <location>
        <begin position="551"/>
        <end position="836"/>
    </location>
</feature>
<dbReference type="PANTHER" id="PTHR34697">
    <property type="entry name" value="PHOSPHATIDYLGLYCEROL LYSYLTRANSFERASE"/>
    <property type="match status" value="1"/>
</dbReference>
<feature type="transmembrane region" description="Helical" evidence="6">
    <location>
        <begin position="178"/>
        <end position="200"/>
    </location>
</feature>
<feature type="transmembrane region" description="Helical" evidence="6">
    <location>
        <begin position="465"/>
        <end position="484"/>
    </location>
</feature>
<dbReference type="SUPFAM" id="SSF55729">
    <property type="entry name" value="Acyl-CoA N-acyltransferases (Nat)"/>
    <property type="match status" value="1"/>
</dbReference>
<name>A0AAE3VPY9_9HYPH</name>
<dbReference type="AlphaFoldDB" id="A0AAE3VPY9"/>
<evidence type="ECO:0000313" key="8">
    <source>
        <dbReference type="EMBL" id="MDQ0316088.1"/>
    </source>
</evidence>
<proteinExistence type="predicted"/>
<evidence type="ECO:0000256" key="4">
    <source>
        <dbReference type="ARBA" id="ARBA00022989"/>
    </source>
</evidence>
<keyword evidence="8" id="KW-0012">Acyltransferase</keyword>
<dbReference type="InterPro" id="IPR024320">
    <property type="entry name" value="LPG_synthase_C"/>
</dbReference>
<keyword evidence="2" id="KW-1003">Cell membrane</keyword>
<dbReference type="NCBIfam" id="NF033480">
    <property type="entry name" value="bifunc_MprF"/>
    <property type="match status" value="1"/>
</dbReference>
<dbReference type="InterPro" id="IPR016181">
    <property type="entry name" value="Acyl_CoA_acyltransferase"/>
</dbReference>
<feature type="transmembrane region" description="Helical" evidence="6">
    <location>
        <begin position="383"/>
        <end position="402"/>
    </location>
</feature>
<dbReference type="Proteomes" id="UP001229244">
    <property type="component" value="Unassembled WGS sequence"/>
</dbReference>
<keyword evidence="5 6" id="KW-0472">Membrane</keyword>
<dbReference type="GO" id="GO:0050071">
    <property type="term" value="F:phosphatidylglycerol lysyltransferase activity"/>
    <property type="evidence" value="ECO:0007669"/>
    <property type="project" value="UniProtKB-EC"/>
</dbReference>
<dbReference type="EMBL" id="JAUSUL010000002">
    <property type="protein sequence ID" value="MDQ0316088.1"/>
    <property type="molecule type" value="Genomic_DNA"/>
</dbReference>
<evidence type="ECO:0000256" key="1">
    <source>
        <dbReference type="ARBA" id="ARBA00004651"/>
    </source>
</evidence>
<evidence type="ECO:0000313" key="9">
    <source>
        <dbReference type="Proteomes" id="UP001229244"/>
    </source>
</evidence>
<dbReference type="RefSeq" id="WP_306885915.1">
    <property type="nucleotide sequence ID" value="NZ_JAUSUL010000002.1"/>
</dbReference>
<evidence type="ECO:0000256" key="3">
    <source>
        <dbReference type="ARBA" id="ARBA00022692"/>
    </source>
</evidence>
<feature type="transmembrane region" description="Helical" evidence="6">
    <location>
        <begin position="272"/>
        <end position="289"/>
    </location>
</feature>
<feature type="transmembrane region" description="Helical" evidence="6">
    <location>
        <begin position="505"/>
        <end position="526"/>
    </location>
</feature>
<keyword evidence="4 6" id="KW-1133">Transmembrane helix</keyword>
<feature type="transmembrane region" description="Helical" evidence="6">
    <location>
        <begin position="142"/>
        <end position="166"/>
    </location>
</feature>
<evidence type="ECO:0000256" key="6">
    <source>
        <dbReference type="SAM" id="Phobius"/>
    </source>
</evidence>
<feature type="transmembrane region" description="Helical" evidence="6">
    <location>
        <begin position="301"/>
        <end position="318"/>
    </location>
</feature>
<keyword evidence="9" id="KW-1185">Reference proteome</keyword>
<dbReference type="EC" id="2.3.2.3" evidence="8"/>
<evidence type="ECO:0000259" key="7">
    <source>
        <dbReference type="Pfam" id="PF09924"/>
    </source>
</evidence>
<feature type="transmembrane region" description="Helical" evidence="6">
    <location>
        <begin position="220"/>
        <end position="241"/>
    </location>
</feature>
<sequence>MDTAGVADDTEIARIGRSRWRWRRFVGPVLSVALLVLVAVAIEDLARDVRYDDVAKALAETPSVRVLIAVLLTFVSFGALTLYDVSGLEYAGQKIRYRLVAPASFCAYAIGNTAGFGPLSGGAVRYRLYTPLGLKPDQIARLIGFITVGFGLGLCMTASIGLLVAGDAVADVVRTSPALLQAAGAGLAALALLPVVWTLLGNRTIRLARLRLPLPSAGLLARQLLITAIDVTACAGVLWVLLPQGSIGFPAFVAIFAVAIGVAVLSHVPAGLGVFDAIIVAALAGVVPVDQVLGAIVIYRLVYYALPLAVAALIIVTLEVRRALAGSAATRLAAVARALAPPVLTTLSLVTGAMLVLSGLTPAPPRRLEALAAYVPLPIVESAHFLSSILGTVFVVTARFLLFRLDGAWWVTAIAAALALALAPLKALAVGETMVLALLLVSLLLSRSEFDRPSSLLHETLSRRWIVAIATVAIATTAVMFFAYKEVAYSSELWWQFAFSDNAPRSLRALLGILLASSLFAIWWLLMPAPGVPSSPSPEDMDRALTIAVKQDRPEANLVRTGDKSILFSDDGEAFIMFARQGRSWVALFDPIGATASWPGLVWKFNELARRHGGRAVFYEVGPDHLALYADAGLAAFRLGESARVGLEAFDLQGSRRAELRTALRKGDKLGLSFELVPPERVGEIIDELAQVSDAWLTHNKVREKGFSLGSFQRDYVATQPIATLRQDGKVIAFASLMTTDSRHEVALDLMRVAPGAPNGTMDFLFLKLILLLKDEGYAWFRLGMAPLAGFRSGSATLWNRVGRAVFEHGERYYHFRGLHKFKNKFSPEWQPRYMAVAGGLNPLVALADVAVLISGGLRGVVSK</sequence>
<accession>A0AAE3VPY9</accession>
<dbReference type="GO" id="GO:0005886">
    <property type="term" value="C:plasma membrane"/>
    <property type="evidence" value="ECO:0007669"/>
    <property type="project" value="UniProtKB-SubCell"/>
</dbReference>